<gene>
    <name evidence="2" type="ORF">ColSpa_11058</name>
</gene>
<feature type="region of interest" description="Disordered" evidence="1">
    <location>
        <begin position="134"/>
        <end position="239"/>
    </location>
</feature>
<organism evidence="2 3">
    <name type="scientific">Colletotrichum spaethianum</name>
    <dbReference type="NCBI Taxonomy" id="700344"/>
    <lineage>
        <taxon>Eukaryota</taxon>
        <taxon>Fungi</taxon>
        <taxon>Dikarya</taxon>
        <taxon>Ascomycota</taxon>
        <taxon>Pezizomycotina</taxon>
        <taxon>Sordariomycetes</taxon>
        <taxon>Hypocreomycetidae</taxon>
        <taxon>Glomerellales</taxon>
        <taxon>Glomerellaceae</taxon>
        <taxon>Colletotrichum</taxon>
        <taxon>Colletotrichum spaethianum species complex</taxon>
    </lineage>
</organism>
<dbReference type="Proteomes" id="UP001055115">
    <property type="component" value="Unassembled WGS sequence"/>
</dbReference>
<dbReference type="PANTHER" id="PTHR37327">
    <property type="entry name" value="CHROMOSOME 1, WHOLE GENOME SHOTGUN SEQUENCE"/>
    <property type="match status" value="1"/>
</dbReference>
<feature type="region of interest" description="Disordered" evidence="1">
    <location>
        <begin position="64"/>
        <end position="115"/>
    </location>
</feature>
<accession>A0AA37PEV5</accession>
<protein>
    <submittedName>
        <fullName evidence="2">Uncharacterized protein</fullName>
    </submittedName>
</protein>
<evidence type="ECO:0000256" key="1">
    <source>
        <dbReference type="SAM" id="MobiDB-lite"/>
    </source>
</evidence>
<comment type="caution">
    <text evidence="2">The sequence shown here is derived from an EMBL/GenBank/DDBJ whole genome shotgun (WGS) entry which is preliminary data.</text>
</comment>
<sequence>MRRKHIRAPSGATEAEFDAALDAAVEAAYDDGYEPMATSEPENHRLDDPVVAKALRKVELAKERVRQTEREAFEQANGRERRTHSQTGQQPDGDVVHEDFYDDGSSDEEERILEEMTRDYSIDEFAFNLASHQVAARNSGSSNLAEPSWQATAVSTDTVNADAATSPTDAIATSKFPGAGSPKAPPPVQALPELPAKKSFSATTSSPGPGQSVRSRRMSGQNPKQLKIETSKLSQFGDPGRRYSVAQASSGARGINFDTPDMNGPANMDDSKSGQRGLHWESFRLTVFYASSEEELLIFEFKKYEESQSIIVQLG</sequence>
<reference evidence="2 3" key="1">
    <citation type="submission" date="2022-03" db="EMBL/GenBank/DDBJ databases">
        <title>Genome data of Colletotrichum spp.</title>
        <authorList>
            <person name="Utami Y.D."/>
            <person name="Hiruma K."/>
        </authorList>
    </citation>
    <scope>NUCLEOTIDE SEQUENCE [LARGE SCALE GENOMIC DNA]</scope>
    <source>
        <strain evidence="2 3">MAFF 239500</strain>
    </source>
</reference>
<dbReference type="GeneID" id="73331860"/>
<evidence type="ECO:0000313" key="3">
    <source>
        <dbReference type="Proteomes" id="UP001055115"/>
    </source>
</evidence>
<feature type="compositionally biased region" description="Polar residues" evidence="1">
    <location>
        <begin position="136"/>
        <end position="168"/>
    </location>
</feature>
<feature type="compositionally biased region" description="Acidic residues" evidence="1">
    <location>
        <begin position="100"/>
        <end position="112"/>
    </location>
</feature>
<proteinExistence type="predicted"/>
<dbReference type="EMBL" id="BQXU01000042">
    <property type="protein sequence ID" value="GKT50877.1"/>
    <property type="molecule type" value="Genomic_DNA"/>
</dbReference>
<dbReference type="AlphaFoldDB" id="A0AA37PEV5"/>
<feature type="compositionally biased region" description="Polar residues" evidence="1">
    <location>
        <begin position="200"/>
        <end position="224"/>
    </location>
</feature>
<dbReference type="PANTHER" id="PTHR37327:SF1">
    <property type="entry name" value="MICROTUBULE INTERACTING AND TRANSPORT DOMAIN-CONTAINING PROTEIN"/>
    <property type="match status" value="1"/>
</dbReference>
<dbReference type="RefSeq" id="XP_049133227.1">
    <property type="nucleotide sequence ID" value="XM_049277270.1"/>
</dbReference>
<evidence type="ECO:0000313" key="2">
    <source>
        <dbReference type="EMBL" id="GKT50877.1"/>
    </source>
</evidence>
<name>A0AA37PEV5_9PEZI</name>
<feature type="compositionally biased region" description="Basic and acidic residues" evidence="1">
    <location>
        <begin position="64"/>
        <end position="80"/>
    </location>
</feature>
<keyword evidence="3" id="KW-1185">Reference proteome</keyword>